<dbReference type="Proteomes" id="UP001501509">
    <property type="component" value="Unassembled WGS sequence"/>
</dbReference>
<evidence type="ECO:0000313" key="1">
    <source>
        <dbReference type="EMBL" id="GAA2631797.1"/>
    </source>
</evidence>
<dbReference type="EMBL" id="BAAATD010000016">
    <property type="protein sequence ID" value="GAA2631797.1"/>
    <property type="molecule type" value="Genomic_DNA"/>
</dbReference>
<sequence length="145" mass="16096">MVSVSIETSEQIEERLRRVIAAADFVRHEGVWCFREFPAHHPPTLTADTLAVVGDQDSWSCLVPATAQESGDVERFGIFSFHFPDRSDNSGFVGWLATHLKSRLGTGVFVVCGSNRSRGGIYDYWGCPIGLIDDVTEVIEDLRAH</sequence>
<accession>A0ABN3QP96</accession>
<dbReference type="InterPro" id="IPR045674">
    <property type="entry name" value="DUF6196"/>
</dbReference>
<reference evidence="1 2" key="1">
    <citation type="journal article" date="2019" name="Int. J. Syst. Evol. Microbiol.">
        <title>The Global Catalogue of Microorganisms (GCM) 10K type strain sequencing project: providing services to taxonomists for standard genome sequencing and annotation.</title>
        <authorList>
            <consortium name="The Broad Institute Genomics Platform"/>
            <consortium name="The Broad Institute Genome Sequencing Center for Infectious Disease"/>
            <person name="Wu L."/>
            <person name="Ma J."/>
        </authorList>
    </citation>
    <scope>NUCLEOTIDE SEQUENCE [LARGE SCALE GENOMIC DNA]</scope>
    <source>
        <strain evidence="1 2">JCM 6833</strain>
    </source>
</reference>
<keyword evidence="2" id="KW-1185">Reference proteome</keyword>
<name>A0ABN3QP96_9ACTN</name>
<evidence type="ECO:0000313" key="2">
    <source>
        <dbReference type="Proteomes" id="UP001501509"/>
    </source>
</evidence>
<organism evidence="1 2">
    <name type="scientific">Actinomadura fulvescens</name>
    <dbReference type="NCBI Taxonomy" id="46160"/>
    <lineage>
        <taxon>Bacteria</taxon>
        <taxon>Bacillati</taxon>
        <taxon>Actinomycetota</taxon>
        <taxon>Actinomycetes</taxon>
        <taxon>Streptosporangiales</taxon>
        <taxon>Thermomonosporaceae</taxon>
        <taxon>Actinomadura</taxon>
    </lineage>
</organism>
<dbReference type="RefSeq" id="WP_344547949.1">
    <property type="nucleotide sequence ID" value="NZ_BAAATD010000016.1"/>
</dbReference>
<comment type="caution">
    <text evidence="1">The sequence shown here is derived from an EMBL/GenBank/DDBJ whole genome shotgun (WGS) entry which is preliminary data.</text>
</comment>
<protein>
    <submittedName>
        <fullName evidence="1">Uncharacterized protein</fullName>
    </submittedName>
</protein>
<proteinExistence type="predicted"/>
<dbReference type="Pfam" id="PF19696">
    <property type="entry name" value="DUF6196"/>
    <property type="match status" value="1"/>
</dbReference>
<gene>
    <name evidence="1" type="ORF">GCM10010411_82460</name>
</gene>